<dbReference type="Pfam" id="PF00990">
    <property type="entry name" value="GGDEF"/>
    <property type="match status" value="1"/>
</dbReference>
<dbReference type="Gene3D" id="3.30.70.270">
    <property type="match status" value="1"/>
</dbReference>
<protein>
    <recommendedName>
        <fullName evidence="2">diguanylate cyclase</fullName>
        <ecNumber evidence="2">2.7.7.65</ecNumber>
    </recommendedName>
</protein>
<evidence type="ECO:0000256" key="4">
    <source>
        <dbReference type="SAM" id="Coils"/>
    </source>
</evidence>
<feature type="transmembrane region" description="Helical" evidence="6">
    <location>
        <begin position="401"/>
        <end position="419"/>
    </location>
</feature>
<dbReference type="InterPro" id="IPR050469">
    <property type="entry name" value="Diguanylate_Cyclase"/>
</dbReference>
<dbReference type="InterPro" id="IPR011622">
    <property type="entry name" value="7TMR_DISM_rcpt_extracell_dom2"/>
</dbReference>
<dbReference type="InterPro" id="IPR000160">
    <property type="entry name" value="GGDEF_dom"/>
</dbReference>
<dbReference type="PROSITE" id="PS50887">
    <property type="entry name" value="GGDEF"/>
    <property type="match status" value="1"/>
</dbReference>
<evidence type="ECO:0000313" key="8">
    <source>
        <dbReference type="EMBL" id="TYT24999.1"/>
    </source>
</evidence>
<evidence type="ECO:0000256" key="2">
    <source>
        <dbReference type="ARBA" id="ARBA00012528"/>
    </source>
</evidence>
<feature type="domain" description="GGDEF" evidence="7">
    <location>
        <begin position="495"/>
        <end position="630"/>
    </location>
</feature>
<dbReference type="EC" id="2.7.7.65" evidence="2"/>
<keyword evidence="4" id="KW-0175">Coiled coil</keyword>
<evidence type="ECO:0000256" key="3">
    <source>
        <dbReference type="ARBA" id="ARBA00034247"/>
    </source>
</evidence>
<dbReference type="PANTHER" id="PTHR45138">
    <property type="entry name" value="REGULATORY COMPONENTS OF SENSORY TRANSDUCTION SYSTEM"/>
    <property type="match status" value="1"/>
</dbReference>
<evidence type="ECO:0000256" key="1">
    <source>
        <dbReference type="ARBA" id="ARBA00001946"/>
    </source>
</evidence>
<dbReference type="GO" id="GO:0052621">
    <property type="term" value="F:diguanylate cyclase activity"/>
    <property type="evidence" value="ECO:0007669"/>
    <property type="project" value="UniProtKB-EC"/>
</dbReference>
<dbReference type="NCBIfam" id="TIGR00254">
    <property type="entry name" value="GGDEF"/>
    <property type="match status" value="1"/>
</dbReference>
<keyword evidence="6" id="KW-0472">Membrane</keyword>
<feature type="transmembrane region" description="Helical" evidence="6">
    <location>
        <begin position="218"/>
        <end position="236"/>
    </location>
</feature>
<proteinExistence type="predicted"/>
<dbReference type="Pfam" id="PF07695">
    <property type="entry name" value="7TMR-DISM_7TM"/>
    <property type="match status" value="1"/>
</dbReference>
<comment type="caution">
    <text evidence="8">The sequence shown here is derived from an EMBL/GenBank/DDBJ whole genome shotgun (WGS) entry which is preliminary data.</text>
</comment>
<gene>
    <name evidence="8" type="ORF">FZO89_01165</name>
</gene>
<evidence type="ECO:0000259" key="7">
    <source>
        <dbReference type="PROSITE" id="PS50887"/>
    </source>
</evidence>
<dbReference type="OrthoDB" id="9803824at2"/>
<reference evidence="8 9" key="1">
    <citation type="submission" date="2019-08" db="EMBL/GenBank/DDBJ databases">
        <title>Luteimonas viscosus sp. nov., isolated from soil of a sunflower field.</title>
        <authorList>
            <person name="Jianli Z."/>
            <person name="Ying Z."/>
        </authorList>
    </citation>
    <scope>NUCLEOTIDE SEQUENCE [LARGE SCALE GENOMIC DNA]</scope>
    <source>
        <strain evidence="8 9">XBU10</strain>
    </source>
</reference>
<feature type="coiled-coil region" evidence="4">
    <location>
        <begin position="418"/>
        <end position="467"/>
    </location>
</feature>
<dbReference type="Gene3D" id="2.60.40.2380">
    <property type="match status" value="1"/>
</dbReference>
<feature type="transmembrane region" description="Helical" evidence="6">
    <location>
        <begin position="366"/>
        <end position="389"/>
    </location>
</feature>
<dbReference type="SUPFAM" id="SSF55073">
    <property type="entry name" value="Nucleotide cyclase"/>
    <property type="match status" value="1"/>
</dbReference>
<sequence>MAGIGVTPVADGSNGRKRADGIRDRPGQTMTKALRCILAWLALLPSLPVAGSTLELADTATSAGLSPHLAYRHDASLSDRPGDAWRRVDRGEFAPLPGGKDAFGFQSGAFWFHATIVNRNAGEQRWLLVQEYPLSDRIEMFLRYPDGRMVRHVGGDHVPFAARSVRYRHPNVLVDLPVDTPVQLLVRVESESSMQVPLHLYTQTAFTEVSRDAQLAMGLYYGILLALFFYNLVLWLSLRDASYFWYLCHITAFGLVLFTLNGLGFEYLWPDSPWMADHMVPISICLALVAMLQFARTFLELPQRAPKLNAGTVGLIMFFLVFGVASIWLPYRISTPVASRAVLVGVLWIVLATIHVLRRGYTPARLLLLAWSMFLLGTAIFTLLAFGALPKNFATEYGVQIGSALEMLLLSIALGYRYAQLRNENQRITTEANRQLERNVALRTQELRQALSQLEEAHVKLQDSSRRDALTGLYNRSYFHEGFDRLLAECRDARRPLSLLMVDLDHFKSINDRHGHLVGDDCLRWAARRIGRALRPHDALLARFGGEEFVVVLPDHDLRAAVAVAEDVRRALIAEHWESEGTRLEISASIGVHTIAPDASDDIDDALDTADKALYAAKANGRDCVRTSITAA</sequence>
<keyword evidence="6" id="KW-1133">Transmembrane helix</keyword>
<dbReference type="InterPro" id="IPR043128">
    <property type="entry name" value="Rev_trsase/Diguanyl_cyclase"/>
</dbReference>
<dbReference type="InterPro" id="IPR011623">
    <property type="entry name" value="7TMR_DISM_rcpt_extracell_dom1"/>
</dbReference>
<dbReference type="CDD" id="cd01949">
    <property type="entry name" value="GGDEF"/>
    <property type="match status" value="1"/>
</dbReference>
<feature type="region of interest" description="Disordered" evidence="5">
    <location>
        <begin position="1"/>
        <end position="25"/>
    </location>
</feature>
<evidence type="ECO:0000256" key="6">
    <source>
        <dbReference type="SAM" id="Phobius"/>
    </source>
</evidence>
<dbReference type="InterPro" id="IPR029787">
    <property type="entry name" value="Nucleotide_cyclase"/>
</dbReference>
<feature type="transmembrane region" description="Helical" evidence="6">
    <location>
        <begin position="243"/>
        <end position="260"/>
    </location>
</feature>
<dbReference type="AlphaFoldDB" id="A0A5D4XKD2"/>
<keyword evidence="9" id="KW-1185">Reference proteome</keyword>
<comment type="cofactor">
    <cofactor evidence="1">
        <name>Mg(2+)</name>
        <dbReference type="ChEBI" id="CHEBI:18420"/>
    </cofactor>
</comment>
<dbReference type="GO" id="GO:1902201">
    <property type="term" value="P:negative regulation of bacterial-type flagellum-dependent cell motility"/>
    <property type="evidence" value="ECO:0007669"/>
    <property type="project" value="TreeGrafter"/>
</dbReference>
<accession>A0A5D4XKD2</accession>
<organism evidence="8 9">
    <name type="scientific">Luteimonas viscosa</name>
    <dbReference type="NCBI Taxonomy" id="1132694"/>
    <lineage>
        <taxon>Bacteria</taxon>
        <taxon>Pseudomonadati</taxon>
        <taxon>Pseudomonadota</taxon>
        <taxon>Gammaproteobacteria</taxon>
        <taxon>Lysobacterales</taxon>
        <taxon>Lysobacteraceae</taxon>
        <taxon>Luteimonas</taxon>
    </lineage>
</organism>
<feature type="transmembrane region" description="Helical" evidence="6">
    <location>
        <begin position="311"/>
        <end position="331"/>
    </location>
</feature>
<comment type="catalytic activity">
    <reaction evidence="3">
        <text>2 GTP = 3',3'-c-di-GMP + 2 diphosphate</text>
        <dbReference type="Rhea" id="RHEA:24898"/>
        <dbReference type="ChEBI" id="CHEBI:33019"/>
        <dbReference type="ChEBI" id="CHEBI:37565"/>
        <dbReference type="ChEBI" id="CHEBI:58805"/>
        <dbReference type="EC" id="2.7.7.65"/>
    </reaction>
</comment>
<dbReference type="Pfam" id="PF07696">
    <property type="entry name" value="7TMR-DISMED2"/>
    <property type="match status" value="1"/>
</dbReference>
<dbReference type="GO" id="GO:0043709">
    <property type="term" value="P:cell adhesion involved in single-species biofilm formation"/>
    <property type="evidence" value="ECO:0007669"/>
    <property type="project" value="TreeGrafter"/>
</dbReference>
<dbReference type="FunFam" id="3.30.70.270:FF:000001">
    <property type="entry name" value="Diguanylate cyclase domain protein"/>
    <property type="match status" value="1"/>
</dbReference>
<evidence type="ECO:0000256" key="5">
    <source>
        <dbReference type="SAM" id="MobiDB-lite"/>
    </source>
</evidence>
<feature type="transmembrane region" description="Helical" evidence="6">
    <location>
        <begin position="280"/>
        <end position="299"/>
    </location>
</feature>
<dbReference type="Proteomes" id="UP000324973">
    <property type="component" value="Unassembled WGS sequence"/>
</dbReference>
<dbReference type="GO" id="GO:0005886">
    <property type="term" value="C:plasma membrane"/>
    <property type="evidence" value="ECO:0007669"/>
    <property type="project" value="TreeGrafter"/>
</dbReference>
<dbReference type="PANTHER" id="PTHR45138:SF9">
    <property type="entry name" value="DIGUANYLATE CYCLASE DGCM-RELATED"/>
    <property type="match status" value="1"/>
</dbReference>
<name>A0A5D4XKD2_9GAMM</name>
<keyword evidence="6" id="KW-0812">Transmembrane</keyword>
<evidence type="ECO:0000313" key="9">
    <source>
        <dbReference type="Proteomes" id="UP000324973"/>
    </source>
</evidence>
<dbReference type="SMART" id="SM00267">
    <property type="entry name" value="GGDEF"/>
    <property type="match status" value="1"/>
</dbReference>
<feature type="transmembrane region" description="Helical" evidence="6">
    <location>
        <begin position="337"/>
        <end position="357"/>
    </location>
</feature>
<dbReference type="EMBL" id="VTFT01000001">
    <property type="protein sequence ID" value="TYT24999.1"/>
    <property type="molecule type" value="Genomic_DNA"/>
</dbReference>